<reference evidence="1 2" key="1">
    <citation type="journal article" date="2019" name="Nat. Ecol. Evol.">
        <title>Megaphylogeny resolves global patterns of mushroom evolution.</title>
        <authorList>
            <person name="Varga T."/>
            <person name="Krizsan K."/>
            <person name="Foldi C."/>
            <person name="Dima B."/>
            <person name="Sanchez-Garcia M."/>
            <person name="Sanchez-Ramirez S."/>
            <person name="Szollosi G.J."/>
            <person name="Szarkandi J.G."/>
            <person name="Papp V."/>
            <person name="Albert L."/>
            <person name="Andreopoulos W."/>
            <person name="Angelini C."/>
            <person name="Antonin V."/>
            <person name="Barry K.W."/>
            <person name="Bougher N.L."/>
            <person name="Buchanan P."/>
            <person name="Buyck B."/>
            <person name="Bense V."/>
            <person name="Catcheside P."/>
            <person name="Chovatia M."/>
            <person name="Cooper J."/>
            <person name="Damon W."/>
            <person name="Desjardin D."/>
            <person name="Finy P."/>
            <person name="Geml J."/>
            <person name="Haridas S."/>
            <person name="Hughes K."/>
            <person name="Justo A."/>
            <person name="Karasinski D."/>
            <person name="Kautmanova I."/>
            <person name="Kiss B."/>
            <person name="Kocsube S."/>
            <person name="Kotiranta H."/>
            <person name="LaButti K.M."/>
            <person name="Lechner B.E."/>
            <person name="Liimatainen K."/>
            <person name="Lipzen A."/>
            <person name="Lukacs Z."/>
            <person name="Mihaltcheva S."/>
            <person name="Morgado L.N."/>
            <person name="Niskanen T."/>
            <person name="Noordeloos M.E."/>
            <person name="Ohm R.A."/>
            <person name="Ortiz-Santana B."/>
            <person name="Ovrebo C."/>
            <person name="Racz N."/>
            <person name="Riley R."/>
            <person name="Savchenko A."/>
            <person name="Shiryaev A."/>
            <person name="Soop K."/>
            <person name="Spirin V."/>
            <person name="Szebenyi C."/>
            <person name="Tomsovsky M."/>
            <person name="Tulloss R.E."/>
            <person name="Uehling J."/>
            <person name="Grigoriev I.V."/>
            <person name="Vagvolgyi C."/>
            <person name="Papp T."/>
            <person name="Martin F.M."/>
            <person name="Miettinen O."/>
            <person name="Hibbett D.S."/>
            <person name="Nagy L.G."/>
        </authorList>
    </citation>
    <scope>NUCLEOTIDE SEQUENCE [LARGE SCALE GENOMIC DNA]</scope>
    <source>
        <strain evidence="1 2">CBS 166.37</strain>
    </source>
</reference>
<dbReference type="OrthoDB" id="2506088at2759"/>
<protein>
    <submittedName>
        <fullName evidence="1">Uncharacterized protein</fullName>
    </submittedName>
</protein>
<evidence type="ECO:0000313" key="1">
    <source>
        <dbReference type="EMBL" id="TFK31168.1"/>
    </source>
</evidence>
<dbReference type="AlphaFoldDB" id="A0A5C3LEB6"/>
<sequence length="516" mass="59037">MHTTVNGIISMQEAEMWDGFDRIDDAFEMEEVPEQAKACQVEAFEKRVQDQIQITSEEANSQLGSMHMEDVQWQWDEEEQDNLLSEVLLNIKIGVRKVPSLDALCQMQKRVHEQNGVPTIDWKSLKGNAFSFNDLRTIIAKDWNNPLSYQPMVLFSEVWHPQKWREDIDRHLLSPMYDGGYEHHFYIDEADDRGKVWADVWEIKKVQTKFCIVCNCGPGDNPAHSEASGHIGANGNFPCQKCYIVLYTAITAPGATHSAECTLLEVQNQICLACLRAVARAKEEQTKIGVKDAFSQHWIDNLMDRAHEAMKSNPLHPITEIQDELFKWVDKNKNFIYNPLLTMRGFDASKDTPVELLHSILLGVVKYSCYSAKTVFSVIAGNKFSIKLVPENCNENKKIQKWTSLPWLQTEAAKSLNAGNFTWNEAFLWFKGQNVITKSLDKCTVGSWVFSKLPHVEKVTQVVPSNHILFEFNTQHDCRTAGCKPTGKQHVIQEQKETAILEDLMEHKPLEWSTLH</sequence>
<dbReference type="Proteomes" id="UP000308652">
    <property type="component" value="Unassembled WGS sequence"/>
</dbReference>
<organism evidence="1 2">
    <name type="scientific">Crucibulum laeve</name>
    <dbReference type="NCBI Taxonomy" id="68775"/>
    <lineage>
        <taxon>Eukaryota</taxon>
        <taxon>Fungi</taxon>
        <taxon>Dikarya</taxon>
        <taxon>Basidiomycota</taxon>
        <taxon>Agaricomycotina</taxon>
        <taxon>Agaricomycetes</taxon>
        <taxon>Agaricomycetidae</taxon>
        <taxon>Agaricales</taxon>
        <taxon>Agaricineae</taxon>
        <taxon>Nidulariaceae</taxon>
        <taxon>Crucibulum</taxon>
    </lineage>
</organism>
<gene>
    <name evidence="1" type="ORF">BDQ12DRAFT_672071</name>
</gene>
<dbReference type="STRING" id="68775.A0A5C3LEB6"/>
<proteinExistence type="predicted"/>
<accession>A0A5C3LEB6</accession>
<name>A0A5C3LEB6_9AGAR</name>
<evidence type="ECO:0000313" key="2">
    <source>
        <dbReference type="Proteomes" id="UP000308652"/>
    </source>
</evidence>
<dbReference type="EMBL" id="ML213854">
    <property type="protein sequence ID" value="TFK31168.1"/>
    <property type="molecule type" value="Genomic_DNA"/>
</dbReference>
<keyword evidence="2" id="KW-1185">Reference proteome</keyword>